<feature type="transmembrane region" description="Helical" evidence="10">
    <location>
        <begin position="108"/>
        <end position="130"/>
    </location>
</feature>
<protein>
    <recommendedName>
        <fullName evidence="3">dolichol kinase</fullName>
        <ecNumber evidence="3">2.7.1.108</ecNumber>
    </recommendedName>
</protein>
<dbReference type="InParanoid" id="A0A7M7HN61"/>
<sequence length="543" mass="60130">MKMKSRTKEDAEFPEVTPSEVLEVGVIGLGVATVTLTGPMSASKLSIIIVYIVALITQFSRRPEHLAAQEGWTFRKNSTNGVVVGSLLFMLVSHGLQGDTCQGFQSVLDCSVVQLMFLNLLVLLVCSVPNLGKPWIIMGQTVYALGGFMFVRSGLQGMPPSVTNIMDMFIFYPTMTLMFFSALLSFLPGSLTAGEALFITQILTALTRVPVEPVYTDTPDRHLSYIRKVCLTSCIHIAIVVKYVLSKLHEINIAHSRGSIDKSTADKKRWKWSLYFYLGVAAEIFLFELPRLYIRIGENPFLWLLDFILTDRKRIILINIWLILMTLGIGVVIFNQTSSTQVRKIFHILAVAVFIPGLYLDLQLLLLAATGLTCIFILTEYIRIFRVQPYGDLIHDALSAFTNEQDSGIAILTPMCLLIGLYQPLHYSNDASLSEFQSKLFLYSGVLSTGIGDTAASIIGSRYGTMRWPGSKKTIEGTLGAVVSQLIACVLLSIFLGVEPSFSSAWISITWVIILTSLLEAFTSQIDNLVLPSFMMAMFMAVS</sequence>
<feature type="transmembrane region" description="Helical" evidence="10">
    <location>
        <begin position="342"/>
        <end position="359"/>
    </location>
</feature>
<keyword evidence="5 10" id="KW-0812">Transmembrane</keyword>
<dbReference type="InterPro" id="IPR032974">
    <property type="entry name" value="Polypren_kinase"/>
</dbReference>
<feature type="transmembrane region" description="Helical" evidence="10">
    <location>
        <begin position="406"/>
        <end position="425"/>
    </location>
</feature>
<accession>A0A7M7HN61</accession>
<feature type="transmembrane region" description="Helical" evidence="10">
    <location>
        <begin position="274"/>
        <end position="294"/>
    </location>
</feature>
<keyword evidence="6" id="KW-0418">Kinase</keyword>
<keyword evidence="8 10" id="KW-1133">Transmembrane helix</keyword>
<feature type="transmembrane region" description="Helical" evidence="10">
    <location>
        <begin position="136"/>
        <end position="155"/>
    </location>
</feature>
<dbReference type="GO" id="GO:0043048">
    <property type="term" value="P:dolichyl monophosphate biosynthetic process"/>
    <property type="evidence" value="ECO:0000318"/>
    <property type="project" value="GO_Central"/>
</dbReference>
<reference evidence="12" key="1">
    <citation type="submission" date="2015-02" db="EMBL/GenBank/DDBJ databases">
        <title>Genome sequencing for Strongylocentrotus purpuratus.</title>
        <authorList>
            <person name="Murali S."/>
            <person name="Liu Y."/>
            <person name="Vee V."/>
            <person name="English A."/>
            <person name="Wang M."/>
            <person name="Skinner E."/>
            <person name="Han Y."/>
            <person name="Muzny D.M."/>
            <person name="Worley K.C."/>
            <person name="Gibbs R.A."/>
        </authorList>
    </citation>
    <scope>NUCLEOTIDE SEQUENCE</scope>
</reference>
<evidence type="ECO:0000256" key="8">
    <source>
        <dbReference type="ARBA" id="ARBA00022989"/>
    </source>
</evidence>
<organism evidence="11 12">
    <name type="scientific">Strongylocentrotus purpuratus</name>
    <name type="common">Purple sea urchin</name>
    <dbReference type="NCBI Taxonomy" id="7668"/>
    <lineage>
        <taxon>Eukaryota</taxon>
        <taxon>Metazoa</taxon>
        <taxon>Echinodermata</taxon>
        <taxon>Eleutherozoa</taxon>
        <taxon>Echinozoa</taxon>
        <taxon>Echinoidea</taxon>
        <taxon>Euechinoidea</taxon>
        <taxon>Echinacea</taxon>
        <taxon>Camarodonta</taxon>
        <taxon>Echinidea</taxon>
        <taxon>Strongylocentrotidae</taxon>
        <taxon>Strongylocentrotus</taxon>
    </lineage>
</organism>
<feature type="transmembrane region" description="Helical" evidence="10">
    <location>
        <begin position="365"/>
        <end position="385"/>
    </location>
</feature>
<feature type="transmembrane region" description="Helical" evidence="10">
    <location>
        <begin position="440"/>
        <end position="459"/>
    </location>
</feature>
<evidence type="ECO:0000256" key="1">
    <source>
        <dbReference type="ARBA" id="ARBA00004477"/>
    </source>
</evidence>
<evidence type="ECO:0000256" key="4">
    <source>
        <dbReference type="ARBA" id="ARBA00022679"/>
    </source>
</evidence>
<evidence type="ECO:0000256" key="10">
    <source>
        <dbReference type="SAM" id="Phobius"/>
    </source>
</evidence>
<dbReference type="AlphaFoldDB" id="A0A7M7HN61"/>
<dbReference type="PANTHER" id="PTHR13205:SF15">
    <property type="entry name" value="DOLICHOL KINASE"/>
    <property type="match status" value="1"/>
</dbReference>
<dbReference type="Proteomes" id="UP000007110">
    <property type="component" value="Unassembled WGS sequence"/>
</dbReference>
<dbReference type="EC" id="2.7.1.108" evidence="3"/>
<comment type="similarity">
    <text evidence="2">Belongs to the polyprenol kinase family.</text>
</comment>
<dbReference type="CTD" id="22845"/>
<dbReference type="GeneID" id="100890843"/>
<dbReference type="GO" id="GO:0005789">
    <property type="term" value="C:endoplasmic reticulum membrane"/>
    <property type="evidence" value="ECO:0000318"/>
    <property type="project" value="GO_Central"/>
</dbReference>
<keyword evidence="4" id="KW-0808">Transferase</keyword>
<evidence type="ECO:0000256" key="7">
    <source>
        <dbReference type="ARBA" id="ARBA00022824"/>
    </source>
</evidence>
<dbReference type="KEGG" id="spu:100890843"/>
<dbReference type="GO" id="GO:0004168">
    <property type="term" value="F:dolichol kinase activity"/>
    <property type="evidence" value="ECO:0000318"/>
    <property type="project" value="GO_Central"/>
</dbReference>
<feature type="transmembrane region" description="Helical" evidence="10">
    <location>
        <begin position="479"/>
        <end position="498"/>
    </location>
</feature>
<feature type="transmembrane region" description="Helical" evidence="10">
    <location>
        <begin position="314"/>
        <end position="335"/>
    </location>
</feature>
<evidence type="ECO:0000313" key="11">
    <source>
        <dbReference type="EnsemblMetazoa" id="XP_011679974"/>
    </source>
</evidence>
<evidence type="ECO:0000256" key="9">
    <source>
        <dbReference type="ARBA" id="ARBA00023136"/>
    </source>
</evidence>
<dbReference type="RefSeq" id="XP_011679974.1">
    <property type="nucleotide sequence ID" value="XM_011681672.2"/>
</dbReference>
<evidence type="ECO:0000256" key="5">
    <source>
        <dbReference type="ARBA" id="ARBA00022692"/>
    </source>
</evidence>
<reference evidence="11" key="2">
    <citation type="submission" date="2021-01" db="UniProtKB">
        <authorList>
            <consortium name="EnsemblMetazoa"/>
        </authorList>
    </citation>
    <scope>IDENTIFICATION</scope>
</reference>
<keyword evidence="12" id="KW-1185">Reference proteome</keyword>
<dbReference type="EnsemblMetazoa" id="XM_011681672">
    <property type="protein sequence ID" value="XP_011679974"/>
    <property type="gene ID" value="LOC100890843"/>
</dbReference>
<dbReference type="OrthoDB" id="377083at2759"/>
<keyword evidence="7" id="KW-0256">Endoplasmic reticulum</keyword>
<feature type="transmembrane region" description="Helical" evidence="10">
    <location>
        <begin position="79"/>
        <end position="96"/>
    </location>
</feature>
<feature type="transmembrane region" description="Helical" evidence="10">
    <location>
        <begin position="42"/>
        <end position="59"/>
    </location>
</feature>
<feature type="transmembrane region" description="Helical" evidence="10">
    <location>
        <begin position="167"/>
        <end position="187"/>
    </location>
</feature>
<evidence type="ECO:0000256" key="2">
    <source>
        <dbReference type="ARBA" id="ARBA00010794"/>
    </source>
</evidence>
<dbReference type="PANTHER" id="PTHR13205">
    <property type="entry name" value="TRANSMEMBRANE PROTEIN 15-RELATED"/>
    <property type="match status" value="1"/>
</dbReference>
<name>A0A7M7HN61_STRPU</name>
<keyword evidence="9 10" id="KW-0472">Membrane</keyword>
<evidence type="ECO:0000256" key="3">
    <source>
        <dbReference type="ARBA" id="ARBA00012132"/>
    </source>
</evidence>
<proteinExistence type="inferred from homology"/>
<comment type="subcellular location">
    <subcellularLocation>
        <location evidence="1">Endoplasmic reticulum membrane</location>
        <topology evidence="1">Multi-pass membrane protein</topology>
    </subcellularLocation>
</comment>
<evidence type="ECO:0000256" key="6">
    <source>
        <dbReference type="ARBA" id="ARBA00022777"/>
    </source>
</evidence>
<dbReference type="OMA" id="EIHWPGT"/>
<feature type="transmembrane region" description="Helical" evidence="10">
    <location>
        <begin position="504"/>
        <end position="522"/>
    </location>
</feature>
<evidence type="ECO:0000313" key="12">
    <source>
        <dbReference type="Proteomes" id="UP000007110"/>
    </source>
</evidence>